<organism evidence="2 3">
    <name type="scientific">Streptomyces huasconensis</name>
    <dbReference type="NCBI Taxonomy" id="1854574"/>
    <lineage>
        <taxon>Bacteria</taxon>
        <taxon>Bacillati</taxon>
        <taxon>Actinomycetota</taxon>
        <taxon>Actinomycetes</taxon>
        <taxon>Kitasatosporales</taxon>
        <taxon>Streptomycetaceae</taxon>
        <taxon>Streptomyces</taxon>
    </lineage>
</organism>
<keyword evidence="3" id="KW-1185">Reference proteome</keyword>
<name>A0ABV3LSK6_9ACTN</name>
<dbReference type="InterPro" id="IPR023286">
    <property type="entry name" value="ABATE_dom_sf"/>
</dbReference>
<dbReference type="PANTHER" id="PTHR35525:SF3">
    <property type="entry name" value="BLL6575 PROTEIN"/>
    <property type="match status" value="1"/>
</dbReference>
<evidence type="ECO:0000313" key="3">
    <source>
        <dbReference type="Proteomes" id="UP001553843"/>
    </source>
</evidence>
<protein>
    <submittedName>
        <fullName evidence="2">CGNR zinc finger domain-containing protein</fullName>
    </submittedName>
</protein>
<dbReference type="InterPro" id="IPR021005">
    <property type="entry name" value="Znf_CGNR"/>
</dbReference>
<evidence type="ECO:0000259" key="1">
    <source>
        <dbReference type="Pfam" id="PF11706"/>
    </source>
</evidence>
<feature type="domain" description="Zinc finger CGNR" evidence="1">
    <location>
        <begin position="140"/>
        <end position="182"/>
    </location>
</feature>
<dbReference type="RefSeq" id="WP_359770653.1">
    <property type="nucleotide sequence ID" value="NZ_JBEYRR010000001.1"/>
</dbReference>
<comment type="caution">
    <text evidence="2">The sequence shown here is derived from an EMBL/GenBank/DDBJ whole genome shotgun (WGS) entry which is preliminary data.</text>
</comment>
<dbReference type="InterPro" id="IPR010852">
    <property type="entry name" value="ABATE"/>
</dbReference>
<dbReference type="Proteomes" id="UP001553843">
    <property type="component" value="Unassembled WGS sequence"/>
</dbReference>
<dbReference type="SUPFAM" id="SSF160904">
    <property type="entry name" value="Jann2411-like"/>
    <property type="match status" value="1"/>
</dbReference>
<evidence type="ECO:0000313" key="2">
    <source>
        <dbReference type="EMBL" id="MEW2362442.1"/>
    </source>
</evidence>
<gene>
    <name evidence="2" type="ORF">AB0887_10835</name>
</gene>
<dbReference type="PANTHER" id="PTHR35525">
    <property type="entry name" value="BLL6575 PROTEIN"/>
    <property type="match status" value="1"/>
</dbReference>
<reference evidence="2 3" key="1">
    <citation type="submission" date="2024-06" db="EMBL/GenBank/DDBJ databases">
        <title>The Natural Products Discovery Center: Release of the First 8490 Sequenced Strains for Exploring Actinobacteria Biosynthetic Diversity.</title>
        <authorList>
            <person name="Kalkreuter E."/>
            <person name="Kautsar S.A."/>
            <person name="Yang D."/>
            <person name="Bader C.D."/>
            <person name="Teijaro C.N."/>
            <person name="Fluegel L."/>
            <person name="Davis C.M."/>
            <person name="Simpson J.R."/>
            <person name="Lauterbach L."/>
            <person name="Steele A.D."/>
            <person name="Gui C."/>
            <person name="Meng S."/>
            <person name="Li G."/>
            <person name="Viehrig K."/>
            <person name="Ye F."/>
            <person name="Su P."/>
            <person name="Kiefer A.F."/>
            <person name="Nichols A."/>
            <person name="Cepeda A.J."/>
            <person name="Yan W."/>
            <person name="Fan B."/>
            <person name="Jiang Y."/>
            <person name="Adhikari A."/>
            <person name="Zheng C.-J."/>
            <person name="Schuster L."/>
            <person name="Cowan T.M."/>
            <person name="Smanski M.J."/>
            <person name="Chevrette M.G."/>
            <person name="De Carvalho L.P.S."/>
            <person name="Shen B."/>
        </authorList>
    </citation>
    <scope>NUCLEOTIDE SEQUENCE [LARGE SCALE GENOMIC DNA]</scope>
    <source>
        <strain evidence="2 3">NPDC047833</strain>
    </source>
</reference>
<accession>A0ABV3LSK6</accession>
<proteinExistence type="predicted"/>
<dbReference type="EMBL" id="JBEYRS010000003">
    <property type="protein sequence ID" value="MEW2362442.1"/>
    <property type="molecule type" value="Genomic_DNA"/>
</dbReference>
<sequence length="186" mass="19380">MAERTTVTFTGIPLQALTDLVNGWGTLPREGDGRGDAPHRPVSDIAPHLGLPAPVSAALTPEALAHAADRLHPAFSAPDAEACARHLTRLLADSGVRPVVGAEDGGALRAAWSVDDADHALVATAAIALRQYLAAHGFARIGVCTAGNCADVYLDQSPGGRRRFCSVTCQNRTRVAAFRSRRAGTG</sequence>
<dbReference type="Pfam" id="PF11706">
    <property type="entry name" value="zf-CGNR"/>
    <property type="match status" value="1"/>
</dbReference>
<dbReference type="Gene3D" id="1.10.3300.10">
    <property type="entry name" value="Jann2411-like domain"/>
    <property type="match status" value="1"/>
</dbReference>